<proteinExistence type="predicted"/>
<keyword evidence="2" id="KW-1185">Reference proteome</keyword>
<sequence>MNSALMLLSICCPSGAEKRRRHRESSCAGRRNMSSPSFAIVYWDREIFMHDERYDYSRDSSTVITIGGRMDLDIVAENFSPTRDTLPFYAQSMELDPFPSRAAAGVSPTLGQLLKRVGDVRKEATGDGNETPIHQVLELDDTNSDVPSSIPFSFIQ</sequence>
<gene>
    <name evidence="1" type="ORF">GH714_034986</name>
</gene>
<name>A0A6A6L756_HEVBR</name>
<evidence type="ECO:0000313" key="1">
    <source>
        <dbReference type="EMBL" id="KAF2295896.1"/>
    </source>
</evidence>
<comment type="caution">
    <text evidence="1">The sequence shown here is derived from an EMBL/GenBank/DDBJ whole genome shotgun (WGS) entry which is preliminary data.</text>
</comment>
<dbReference type="AlphaFoldDB" id="A0A6A6L756"/>
<protein>
    <submittedName>
        <fullName evidence="1">Uncharacterized protein</fullName>
    </submittedName>
</protein>
<evidence type="ECO:0000313" key="2">
    <source>
        <dbReference type="Proteomes" id="UP000467840"/>
    </source>
</evidence>
<reference evidence="1 2" key="1">
    <citation type="journal article" date="2020" name="Mol. Plant">
        <title>The Chromosome-Based Rubber Tree Genome Provides New Insights into Spurge Genome Evolution and Rubber Biosynthesis.</title>
        <authorList>
            <person name="Liu J."/>
            <person name="Shi C."/>
            <person name="Shi C.C."/>
            <person name="Li W."/>
            <person name="Zhang Q.J."/>
            <person name="Zhang Y."/>
            <person name="Li K."/>
            <person name="Lu H.F."/>
            <person name="Shi C."/>
            <person name="Zhu S.T."/>
            <person name="Xiao Z.Y."/>
            <person name="Nan H."/>
            <person name="Yue Y."/>
            <person name="Zhu X.G."/>
            <person name="Wu Y."/>
            <person name="Hong X.N."/>
            <person name="Fan G.Y."/>
            <person name="Tong Y."/>
            <person name="Zhang D."/>
            <person name="Mao C.L."/>
            <person name="Liu Y.L."/>
            <person name="Hao S.J."/>
            <person name="Liu W.Q."/>
            <person name="Lv M.Q."/>
            <person name="Zhang H.B."/>
            <person name="Liu Y."/>
            <person name="Hu-Tang G.R."/>
            <person name="Wang J.P."/>
            <person name="Wang J.H."/>
            <person name="Sun Y.H."/>
            <person name="Ni S.B."/>
            <person name="Chen W.B."/>
            <person name="Zhang X.C."/>
            <person name="Jiao Y.N."/>
            <person name="Eichler E.E."/>
            <person name="Li G.H."/>
            <person name="Liu X."/>
            <person name="Gao L.Z."/>
        </authorList>
    </citation>
    <scope>NUCLEOTIDE SEQUENCE [LARGE SCALE GENOMIC DNA]</scope>
    <source>
        <strain evidence="2">cv. GT1</strain>
        <tissue evidence="1">Leaf</tissue>
    </source>
</reference>
<accession>A0A6A6L756</accession>
<dbReference type="EMBL" id="JAAGAX010000013">
    <property type="protein sequence ID" value="KAF2295896.1"/>
    <property type="molecule type" value="Genomic_DNA"/>
</dbReference>
<organism evidence="1 2">
    <name type="scientific">Hevea brasiliensis</name>
    <name type="common">Para rubber tree</name>
    <name type="synonym">Siphonia brasiliensis</name>
    <dbReference type="NCBI Taxonomy" id="3981"/>
    <lineage>
        <taxon>Eukaryota</taxon>
        <taxon>Viridiplantae</taxon>
        <taxon>Streptophyta</taxon>
        <taxon>Embryophyta</taxon>
        <taxon>Tracheophyta</taxon>
        <taxon>Spermatophyta</taxon>
        <taxon>Magnoliopsida</taxon>
        <taxon>eudicotyledons</taxon>
        <taxon>Gunneridae</taxon>
        <taxon>Pentapetalae</taxon>
        <taxon>rosids</taxon>
        <taxon>fabids</taxon>
        <taxon>Malpighiales</taxon>
        <taxon>Euphorbiaceae</taxon>
        <taxon>Crotonoideae</taxon>
        <taxon>Micrandreae</taxon>
        <taxon>Hevea</taxon>
    </lineage>
</organism>
<dbReference type="Proteomes" id="UP000467840">
    <property type="component" value="Chromosome 7"/>
</dbReference>